<keyword evidence="1" id="KW-0106">Calcium</keyword>
<evidence type="ECO:0000256" key="2">
    <source>
        <dbReference type="SAM" id="MobiDB-lite"/>
    </source>
</evidence>
<keyword evidence="6" id="KW-1185">Reference proteome</keyword>
<evidence type="ECO:0000313" key="5">
    <source>
        <dbReference type="EMBL" id="RKP36028.1"/>
    </source>
</evidence>
<dbReference type="InterPro" id="IPR000261">
    <property type="entry name" value="EH_dom"/>
</dbReference>
<protein>
    <submittedName>
        <fullName evidence="5">Cytoskeletal-regulatory complex EF hand-domain-containing protein</fullName>
    </submittedName>
</protein>
<dbReference type="SMART" id="SM00054">
    <property type="entry name" value="EFh"/>
    <property type="match status" value="1"/>
</dbReference>
<dbReference type="SUPFAM" id="SSF47473">
    <property type="entry name" value="EF-hand"/>
    <property type="match status" value="2"/>
</dbReference>
<feature type="region of interest" description="Disordered" evidence="2">
    <location>
        <begin position="315"/>
        <end position="335"/>
    </location>
</feature>
<organism evidence="5 6">
    <name type="scientific">Dimargaris cristalligena</name>
    <dbReference type="NCBI Taxonomy" id="215637"/>
    <lineage>
        <taxon>Eukaryota</taxon>
        <taxon>Fungi</taxon>
        <taxon>Fungi incertae sedis</taxon>
        <taxon>Zoopagomycota</taxon>
        <taxon>Kickxellomycotina</taxon>
        <taxon>Dimargaritomycetes</taxon>
        <taxon>Dimargaritales</taxon>
        <taxon>Dimargaritaceae</taxon>
        <taxon>Dimargaris</taxon>
    </lineage>
</organism>
<dbReference type="GO" id="GO:0006897">
    <property type="term" value="P:endocytosis"/>
    <property type="evidence" value="ECO:0007669"/>
    <property type="project" value="TreeGrafter"/>
</dbReference>
<feature type="region of interest" description="Disordered" evidence="2">
    <location>
        <begin position="233"/>
        <end position="255"/>
    </location>
</feature>
<dbReference type="EMBL" id="ML002731">
    <property type="protein sequence ID" value="RKP36028.1"/>
    <property type="molecule type" value="Genomic_DNA"/>
</dbReference>
<evidence type="ECO:0000256" key="1">
    <source>
        <dbReference type="ARBA" id="ARBA00022837"/>
    </source>
</evidence>
<dbReference type="CDD" id="cd00052">
    <property type="entry name" value="EH"/>
    <property type="match status" value="1"/>
</dbReference>
<dbReference type="GO" id="GO:0016197">
    <property type="term" value="P:endosomal transport"/>
    <property type="evidence" value="ECO:0007669"/>
    <property type="project" value="TreeGrafter"/>
</dbReference>
<evidence type="ECO:0000313" key="6">
    <source>
        <dbReference type="Proteomes" id="UP000268162"/>
    </source>
</evidence>
<dbReference type="InterPro" id="IPR011992">
    <property type="entry name" value="EF-hand-dom_pair"/>
</dbReference>
<dbReference type="PROSITE" id="PS50031">
    <property type="entry name" value="EH"/>
    <property type="match status" value="2"/>
</dbReference>
<dbReference type="InterPro" id="IPR018247">
    <property type="entry name" value="EF_Hand_1_Ca_BS"/>
</dbReference>
<feature type="domain" description="EF-hand" evidence="4">
    <location>
        <begin position="39"/>
        <end position="74"/>
    </location>
</feature>
<dbReference type="STRING" id="215637.A0A4P9ZS61"/>
<dbReference type="GO" id="GO:0005886">
    <property type="term" value="C:plasma membrane"/>
    <property type="evidence" value="ECO:0007669"/>
    <property type="project" value="TreeGrafter"/>
</dbReference>
<proteinExistence type="predicted"/>
<dbReference type="SMART" id="SM00027">
    <property type="entry name" value="EH"/>
    <property type="match status" value="2"/>
</dbReference>
<dbReference type="Gene3D" id="1.10.238.10">
    <property type="entry name" value="EF-hand"/>
    <property type="match status" value="2"/>
</dbReference>
<dbReference type="PANTHER" id="PTHR11216">
    <property type="entry name" value="EH DOMAIN"/>
    <property type="match status" value="1"/>
</dbReference>
<dbReference type="AlphaFoldDB" id="A0A4P9ZS61"/>
<reference evidence="6" key="1">
    <citation type="journal article" date="2018" name="Nat. Microbiol.">
        <title>Leveraging single-cell genomics to expand the fungal tree of life.</title>
        <authorList>
            <person name="Ahrendt S.R."/>
            <person name="Quandt C.A."/>
            <person name="Ciobanu D."/>
            <person name="Clum A."/>
            <person name="Salamov A."/>
            <person name="Andreopoulos B."/>
            <person name="Cheng J.F."/>
            <person name="Woyke T."/>
            <person name="Pelin A."/>
            <person name="Henrissat B."/>
            <person name="Reynolds N.K."/>
            <person name="Benny G.L."/>
            <person name="Smith M.E."/>
            <person name="James T.Y."/>
            <person name="Grigoriev I.V."/>
        </authorList>
    </citation>
    <scope>NUCLEOTIDE SEQUENCE [LARGE SCALE GENOMIC DNA]</scope>
    <source>
        <strain evidence="6">RSA 468</strain>
    </source>
</reference>
<dbReference type="InterPro" id="IPR002048">
    <property type="entry name" value="EF_hand_dom"/>
</dbReference>
<feature type="compositionally biased region" description="Polar residues" evidence="2">
    <location>
        <begin position="326"/>
        <end position="335"/>
    </location>
</feature>
<gene>
    <name evidence="5" type="ORF">BJ085DRAFT_33363</name>
</gene>
<evidence type="ECO:0000259" key="4">
    <source>
        <dbReference type="PROSITE" id="PS50222"/>
    </source>
</evidence>
<dbReference type="PROSITE" id="PS00018">
    <property type="entry name" value="EF_HAND_1"/>
    <property type="match status" value="1"/>
</dbReference>
<dbReference type="PROSITE" id="PS50222">
    <property type="entry name" value="EF_HAND_2"/>
    <property type="match status" value="1"/>
</dbReference>
<dbReference type="GO" id="GO:0005737">
    <property type="term" value="C:cytoplasm"/>
    <property type="evidence" value="ECO:0007669"/>
    <property type="project" value="TreeGrafter"/>
</dbReference>
<accession>A0A4P9ZS61</accession>
<feature type="domain" description="EH" evidence="3">
    <location>
        <begin position="133"/>
        <end position="214"/>
    </location>
</feature>
<sequence>MQLSPAEYSQYQTIFQNAGPVNGVLSGERARNILVQSNLPHNQLASVWNLADIDKDGALDLDEFCVAMKLVYAILGGQVSQLPPQLPPALVPASKAHLLGGGGHHHHPNTLTQTPTPAVPSAEPFTWYIPPPDRVAYEARFNLLRKGEDSVSLLFLNDFLRSLGLPWDQITQCWSLVDIKKMQVLNKEQFILLMHLLTRMAQGVRIPASLPASVQDIIHNSLKLSSSLRFTATQSGSGTGGGSSPSQARDSPGLFGKNSKNVALADSYISKLTSGYTAKSTYESNKSSFPSSAAAILDEEQKLREELKTLEAEVAAAEREADKAESQQAQATPSATLQELEQLLEYQERRKADIVTTPYQLRDQVRQREGELQRHQQVLRDIRDAVAALNEDKAFVTNYLAEGREKLRDLESRVK</sequence>
<dbReference type="OrthoDB" id="1716625at2759"/>
<feature type="compositionally biased region" description="Basic and acidic residues" evidence="2">
    <location>
        <begin position="315"/>
        <end position="325"/>
    </location>
</feature>
<dbReference type="Pfam" id="PF12763">
    <property type="entry name" value="EH"/>
    <property type="match status" value="2"/>
</dbReference>
<dbReference type="GO" id="GO:0005509">
    <property type="term" value="F:calcium ion binding"/>
    <property type="evidence" value="ECO:0007669"/>
    <property type="project" value="InterPro"/>
</dbReference>
<dbReference type="Proteomes" id="UP000268162">
    <property type="component" value="Unassembled WGS sequence"/>
</dbReference>
<evidence type="ECO:0000259" key="3">
    <source>
        <dbReference type="PROSITE" id="PS50031"/>
    </source>
</evidence>
<feature type="domain" description="EH" evidence="3">
    <location>
        <begin position="7"/>
        <end position="97"/>
    </location>
</feature>
<name>A0A4P9ZS61_9FUNG</name>